<gene>
    <name evidence="9" type="ORF">LMS43_00370</name>
</gene>
<evidence type="ECO:0000259" key="6">
    <source>
        <dbReference type="Pfam" id="PF02770"/>
    </source>
</evidence>
<evidence type="ECO:0000259" key="5">
    <source>
        <dbReference type="Pfam" id="PF00441"/>
    </source>
</evidence>
<dbReference type="EMBL" id="JAJHNU010000001">
    <property type="protein sequence ID" value="MDN4119733.1"/>
    <property type="molecule type" value="Genomic_DNA"/>
</dbReference>
<evidence type="ECO:0000259" key="7">
    <source>
        <dbReference type="Pfam" id="PF02771"/>
    </source>
</evidence>
<evidence type="ECO:0000256" key="1">
    <source>
        <dbReference type="ARBA" id="ARBA00001974"/>
    </source>
</evidence>
<evidence type="ECO:0000313" key="10">
    <source>
        <dbReference type="Proteomes" id="UP001168613"/>
    </source>
</evidence>
<accession>A0ABT8EEP8</accession>
<dbReference type="InterPro" id="IPR006091">
    <property type="entry name" value="Acyl-CoA_Oxase/DH_mid-dom"/>
</dbReference>
<dbReference type="Pfam" id="PF02770">
    <property type="entry name" value="Acyl-CoA_dh_M"/>
    <property type="match status" value="1"/>
</dbReference>
<evidence type="ECO:0000256" key="4">
    <source>
        <dbReference type="ARBA" id="ARBA00022827"/>
    </source>
</evidence>
<dbReference type="SUPFAM" id="SSF56645">
    <property type="entry name" value="Acyl-CoA dehydrogenase NM domain-like"/>
    <property type="match status" value="1"/>
</dbReference>
<dbReference type="Gene3D" id="1.10.540.10">
    <property type="entry name" value="Acyl-CoA dehydrogenase/oxidase, N-terminal domain"/>
    <property type="match status" value="1"/>
</dbReference>
<dbReference type="Pfam" id="PF02771">
    <property type="entry name" value="Acyl-CoA_dh_N"/>
    <property type="match status" value="1"/>
</dbReference>
<feature type="domain" description="Acetyl-CoA dehydrogenase-like C-terminal" evidence="8">
    <location>
        <begin position="481"/>
        <end position="601"/>
    </location>
</feature>
<name>A0ABT8EEP8_9BURK</name>
<dbReference type="InterPro" id="IPR009075">
    <property type="entry name" value="AcylCo_DH/oxidase_C"/>
</dbReference>
<feature type="domain" description="Acyl-CoA dehydrogenase/oxidase N-terminal" evidence="7">
    <location>
        <begin position="77"/>
        <end position="150"/>
    </location>
</feature>
<reference evidence="9" key="1">
    <citation type="submission" date="2021-11" db="EMBL/GenBank/DDBJ databases">
        <title>Draft genome sequence of Alcaligenes endophyticus type strain CCUG 75668T.</title>
        <authorList>
            <person name="Salva-Serra F."/>
            <person name="Duran R.E."/>
            <person name="Seeger M."/>
            <person name="Moore E.R.B."/>
            <person name="Jaen-Luchoro D."/>
        </authorList>
    </citation>
    <scope>NUCLEOTIDE SEQUENCE</scope>
    <source>
        <strain evidence="9">CCUG 75668</strain>
    </source>
</reference>
<dbReference type="InterPro" id="IPR052166">
    <property type="entry name" value="Diverse_Acyl-CoA_DH"/>
</dbReference>
<dbReference type="PANTHER" id="PTHR42803">
    <property type="entry name" value="ACYL-COA DEHYDROGENASE"/>
    <property type="match status" value="1"/>
</dbReference>
<comment type="cofactor">
    <cofactor evidence="1">
        <name>FAD</name>
        <dbReference type="ChEBI" id="CHEBI:57692"/>
    </cofactor>
</comment>
<dbReference type="InterPro" id="IPR013786">
    <property type="entry name" value="AcylCoA_DH/ox_N"/>
</dbReference>
<dbReference type="SUPFAM" id="SSF47203">
    <property type="entry name" value="Acyl-CoA dehydrogenase C-terminal domain-like"/>
    <property type="match status" value="1"/>
</dbReference>
<dbReference type="InterPro" id="IPR036250">
    <property type="entry name" value="AcylCo_DH-like_C"/>
</dbReference>
<dbReference type="RefSeq" id="WP_266124728.1">
    <property type="nucleotide sequence ID" value="NZ_JAJHNU010000001.1"/>
</dbReference>
<proteinExistence type="inferred from homology"/>
<protein>
    <submittedName>
        <fullName evidence="9">Acyl-CoA dehydrogenase</fullName>
    </submittedName>
</protein>
<evidence type="ECO:0000256" key="2">
    <source>
        <dbReference type="ARBA" id="ARBA00009347"/>
    </source>
</evidence>
<dbReference type="Pfam" id="PF12806">
    <property type="entry name" value="Acyl-CoA_dh_C"/>
    <property type="match status" value="1"/>
</dbReference>
<dbReference type="InterPro" id="IPR037069">
    <property type="entry name" value="AcylCoA_DH/ox_N_sf"/>
</dbReference>
<comment type="caution">
    <text evidence="9">The sequence shown here is derived from an EMBL/GenBank/DDBJ whole genome shotgun (WGS) entry which is preliminary data.</text>
</comment>
<keyword evidence="3" id="KW-0285">Flavoprotein</keyword>
<dbReference type="InterPro" id="IPR009100">
    <property type="entry name" value="AcylCoA_DH/oxidase_NM_dom_sf"/>
</dbReference>
<dbReference type="PANTHER" id="PTHR42803:SF3">
    <property type="entry name" value="ACYL-COA DEHYDROGENASE-RELATED"/>
    <property type="match status" value="1"/>
</dbReference>
<comment type="similarity">
    <text evidence="2">Belongs to the acyl-CoA dehydrogenase family.</text>
</comment>
<evidence type="ECO:0000256" key="3">
    <source>
        <dbReference type="ARBA" id="ARBA00022630"/>
    </source>
</evidence>
<evidence type="ECO:0000313" key="9">
    <source>
        <dbReference type="EMBL" id="MDN4119733.1"/>
    </source>
</evidence>
<organism evidence="9 10">
    <name type="scientific">Alcaligenes endophyticus</name>
    <dbReference type="NCBI Taxonomy" id="1929088"/>
    <lineage>
        <taxon>Bacteria</taxon>
        <taxon>Pseudomonadati</taxon>
        <taxon>Pseudomonadota</taxon>
        <taxon>Betaproteobacteria</taxon>
        <taxon>Burkholderiales</taxon>
        <taxon>Alcaligenaceae</taxon>
        <taxon>Alcaligenes</taxon>
    </lineage>
</organism>
<evidence type="ECO:0000259" key="8">
    <source>
        <dbReference type="Pfam" id="PF12806"/>
    </source>
</evidence>
<feature type="domain" description="Acyl-CoA dehydrogenase/oxidase C-terminal" evidence="5">
    <location>
        <begin position="295"/>
        <end position="463"/>
    </location>
</feature>
<dbReference type="InterPro" id="IPR025878">
    <property type="entry name" value="Acyl-CoA_dh-like_C_dom"/>
</dbReference>
<dbReference type="InterPro" id="IPR046373">
    <property type="entry name" value="Acyl-CoA_Oxase/DH_mid-dom_sf"/>
</dbReference>
<dbReference type="Gene3D" id="2.40.110.10">
    <property type="entry name" value="Butyryl-CoA Dehydrogenase, subunit A, domain 2"/>
    <property type="match status" value="1"/>
</dbReference>
<dbReference type="Pfam" id="PF00441">
    <property type="entry name" value="Acyl-CoA_dh_1"/>
    <property type="match status" value="1"/>
</dbReference>
<dbReference type="Gene3D" id="1.20.140.10">
    <property type="entry name" value="Butyryl-CoA Dehydrogenase, subunit A, domain 3"/>
    <property type="match status" value="1"/>
</dbReference>
<feature type="domain" description="Acyl-CoA oxidase/dehydrogenase middle" evidence="6">
    <location>
        <begin position="160"/>
        <end position="280"/>
    </location>
</feature>
<keyword evidence="4" id="KW-0274">FAD</keyword>
<dbReference type="Proteomes" id="UP001168613">
    <property type="component" value="Unassembled WGS sequence"/>
</dbReference>
<keyword evidence="10" id="KW-1185">Reference proteome</keyword>
<sequence length="605" mass="66863">MGGNVRQTLEFMMYDWLQIEDLCRRERYAMHNRETFNSVLDVSEKIAQEQFAPLNRLTDAQEPEYVDGSVRLPDGVAQALRAYTDAGLLAAGHDEQVGGMQLPYVIDMAANTFFAYSSISLSAFPMLTYANANLIMAHGTESQKKAFAIPQLEGRYFGTMCLSEPAAGSSLGNIATRAAPDGSAYEQDVLGPRYKIKGSKMWISGAEHELTENIVHLVLAKIPDDQGNVIAGPKGISLFVVPKFLPCADGGLNAERNDVVLTGLNHKLGYRGIPNTLLSFGDNGGAVGYRIGEPGQGLALMFHMMNEARVNVGMGATMLGYAGYQVSLDYARERRQGYLRGTKSDAQRHQQARLIEHPDVKRMLLAQKAISEGALALVLYCARLIDDKRTAGAEQRARAELLLELLTPIAKSWPSEWCLEANSLAIQVLGGAGYTRDFPVEQFWRDNRLNMIHEGTHGIQALDLLGRKVRLQDGAAFDLWAEQVRQTIGLASESEEFSAYGAQLAKHLHTLSALTRQSQQPEYEDLSVAHATPYMQAFGHVVIAWLWLQVAMAAKQDSHLDSAFVAGKFAAMQYFFAYELERVPAWLGLLEKADQTVLSMQEAWY</sequence>